<evidence type="ECO:0000256" key="2">
    <source>
        <dbReference type="SAM" id="SignalP"/>
    </source>
</evidence>
<keyword evidence="2" id="KW-0732">Signal</keyword>
<dbReference type="Proteomes" id="UP000018144">
    <property type="component" value="Unassembled WGS sequence"/>
</dbReference>
<feature type="signal peptide" evidence="2">
    <location>
        <begin position="1"/>
        <end position="18"/>
    </location>
</feature>
<accession>U4L6T1</accession>
<proteinExistence type="predicted"/>
<feature type="compositionally biased region" description="Basic and acidic residues" evidence="1">
    <location>
        <begin position="61"/>
        <end position="70"/>
    </location>
</feature>
<sequence>MKLLPLLLMTTLGSLAAAAAVEASAVGNEVSAERSITDLCDPVTESEELCDDPSYTSENVLPREEVEGKGRRVVTGADSDKDTLLV</sequence>
<dbReference type="EMBL" id="HF935680">
    <property type="protein sequence ID" value="CCX12185.1"/>
    <property type="molecule type" value="Genomic_DNA"/>
</dbReference>
<name>U4L6T1_PYROM</name>
<feature type="chain" id="PRO_5004651166" evidence="2">
    <location>
        <begin position="19"/>
        <end position="86"/>
    </location>
</feature>
<reference evidence="3 4" key="1">
    <citation type="journal article" date="2013" name="PLoS Genet.">
        <title>The genome and development-dependent transcriptomes of Pyronema confluens: a window into fungal evolution.</title>
        <authorList>
            <person name="Traeger S."/>
            <person name="Altegoer F."/>
            <person name="Freitag M."/>
            <person name="Gabaldon T."/>
            <person name="Kempken F."/>
            <person name="Kumar A."/>
            <person name="Marcet-Houben M."/>
            <person name="Poggeler S."/>
            <person name="Stajich J.E."/>
            <person name="Nowrousian M."/>
        </authorList>
    </citation>
    <scope>NUCLEOTIDE SEQUENCE [LARGE SCALE GENOMIC DNA]</scope>
    <source>
        <strain evidence="4">CBS 100304</strain>
        <tissue evidence="3">Vegetative mycelium</tissue>
    </source>
</reference>
<evidence type="ECO:0000313" key="3">
    <source>
        <dbReference type="EMBL" id="CCX12185.1"/>
    </source>
</evidence>
<evidence type="ECO:0000313" key="4">
    <source>
        <dbReference type="Proteomes" id="UP000018144"/>
    </source>
</evidence>
<organism evidence="3 4">
    <name type="scientific">Pyronema omphalodes (strain CBS 100304)</name>
    <name type="common">Pyronema confluens</name>
    <dbReference type="NCBI Taxonomy" id="1076935"/>
    <lineage>
        <taxon>Eukaryota</taxon>
        <taxon>Fungi</taxon>
        <taxon>Dikarya</taxon>
        <taxon>Ascomycota</taxon>
        <taxon>Pezizomycotina</taxon>
        <taxon>Pezizomycetes</taxon>
        <taxon>Pezizales</taxon>
        <taxon>Pyronemataceae</taxon>
        <taxon>Pyronema</taxon>
    </lineage>
</organism>
<dbReference type="AlphaFoldDB" id="U4L6T1"/>
<evidence type="ECO:0000256" key="1">
    <source>
        <dbReference type="SAM" id="MobiDB-lite"/>
    </source>
</evidence>
<feature type="region of interest" description="Disordered" evidence="1">
    <location>
        <begin position="43"/>
        <end position="86"/>
    </location>
</feature>
<keyword evidence="4" id="KW-1185">Reference proteome</keyword>
<protein>
    <submittedName>
        <fullName evidence="3">Uncharacterized protein</fullName>
    </submittedName>
</protein>
<gene>
    <name evidence="3" type="ORF">PCON_11779</name>
</gene>